<evidence type="ECO:0000313" key="2">
    <source>
        <dbReference type="Proteomes" id="UP001526143"/>
    </source>
</evidence>
<protein>
    <submittedName>
        <fullName evidence="1">Uncharacterized protein</fullName>
    </submittedName>
</protein>
<reference evidence="1 2" key="1">
    <citation type="submission" date="2022-10" db="EMBL/GenBank/DDBJ databases">
        <title>Identification of biosynthetic pathway for the production of the potent trypsin inhibitor radiosumin.</title>
        <authorList>
            <person name="Fewer D.P."/>
            <person name="Delbaje E."/>
            <person name="Ouyang X."/>
            <person name="Agostino P.D."/>
            <person name="Wahlsten M."/>
            <person name="Jokela J."/>
            <person name="Permi P."/>
            <person name="Haapaniemi E."/>
            <person name="Koistinen H."/>
        </authorList>
    </citation>
    <scope>NUCLEOTIDE SEQUENCE [LARGE SCALE GENOMIC DNA]</scope>
    <source>
        <strain evidence="1 2">NIES-515</strain>
    </source>
</reference>
<organism evidence="1 2">
    <name type="scientific">Plectonema radiosum NIES-515</name>
    <dbReference type="NCBI Taxonomy" id="2986073"/>
    <lineage>
        <taxon>Bacteria</taxon>
        <taxon>Bacillati</taxon>
        <taxon>Cyanobacteriota</taxon>
        <taxon>Cyanophyceae</taxon>
        <taxon>Oscillatoriophycideae</taxon>
        <taxon>Oscillatoriales</taxon>
        <taxon>Microcoleaceae</taxon>
        <taxon>Plectonema</taxon>
    </lineage>
</organism>
<evidence type="ECO:0000313" key="1">
    <source>
        <dbReference type="EMBL" id="MCV3212845.1"/>
    </source>
</evidence>
<keyword evidence="2" id="KW-1185">Reference proteome</keyword>
<proteinExistence type="predicted"/>
<sequence length="91" mass="10747">MNISQPNVSLSYRLRYFKYLELDKVFDSSILYHVRLINSNKNVATVVETFHWNVFTGTSLLERLYWNVFTIVSNLPDIILERIPLNLQALK</sequence>
<dbReference type="EMBL" id="JAOWRF010000071">
    <property type="protein sequence ID" value="MCV3212845.1"/>
    <property type="molecule type" value="Genomic_DNA"/>
</dbReference>
<comment type="caution">
    <text evidence="1">The sequence shown here is derived from an EMBL/GenBank/DDBJ whole genome shotgun (WGS) entry which is preliminary data.</text>
</comment>
<name>A0ABT3AUY2_9CYAN</name>
<accession>A0ABT3AUY2</accession>
<dbReference type="Proteomes" id="UP001526143">
    <property type="component" value="Unassembled WGS sequence"/>
</dbReference>
<gene>
    <name evidence="1" type="ORF">OGM63_04770</name>
</gene>
<dbReference type="RefSeq" id="WP_263744352.1">
    <property type="nucleotide sequence ID" value="NZ_JAOWRF010000071.1"/>
</dbReference>